<protein>
    <recommendedName>
        <fullName evidence="7">alpha-1,2-Mannosidase</fullName>
        <ecNumber evidence="7">3.2.1.-</ecNumber>
    </recommendedName>
</protein>
<sequence length="1333" mass="150402">MTTNGVVVIVTIFIVIVFILEETPVAGMTSVEKRQLKEQVIEMFNHAYGAYMRYAFPADDLMPLSCKGRYRGREPSRGDVDDALGNFTLTLIDTLDTLAVLGDTVEFEKAVKLVIEQSRFDSDIVVSVFETNIRVLGGLLGGHVLASYFKKKKISMDWYKDELLYMAKGLGYRLLPAFNTTTGIPYPRINLKYGIDESMFKNAKDTCTACAGTMILEFAALSRLTGDPIFEEKAHKVMDYLWSQRHRSSDLVGLIINIHNGDWVRRESGVGAGIDSYYEYVLKAYILLGDDTYLERFNKHYDAIMKYVSQGPMLVDVHMHRPLSTSKHFMDALLAFWPGLQVLKGDIQPAIETHEMLYQVVQKHNFLPEAFTNDFRVHWGQSPLRPEFVESTYFLYKATGDHYYLDVGKKVIENLNKHARVPCGFAAIKDVTLGTHEDQMDSFVLAETFKYLYLLYAEKSDLLFDVDDYIFTTEAHLLPLSLSIYNSSKEPKKIRPDVYSQMKKGEKQQKGAGCVKPSVEEEVEMLFDNYNNCPNPQYQYRSQLNYAQNIRTHVRDTRSDKQPTNNILSCSDSNNAPRLKASEFMAGNREQLQQLQLMGIRISTMSDGRIQLLHTASEAISPAAAENGLKFMQEMIELSKRQPNEPQHEPMLVQLISEPFHGSVVYKAGPAQFGYDLKESPPIIGHLAFAEPYKVCSPVLNPEDISGRIAILERGDCMFVDKARHLQKAGAIGGIVIDHMEGSSAESQALFAMSGDGQQDVQIPLVFLFQKEGQEIIRHLDHNPYLQVLLAYKPWDEGHFGNSARNQQTTSAEIPSVKYMEKPTEDAPAVHIIQKVEGPEKTNSKDSSPSEPLDKSHDIQPDQWLKLDEKPVRQREIELHPLKPIEGYNQMNIKTGSSNVQMEVKVKQPSVKPESPEVADDDVIQLIKKPYGRRELLFKIDKLSVHSRMKVPELNDVYEDLVKVMVDRTNFNELENKGQYLISIARLLESAYFGINKIDEKSQKYFDEMASKLTVYDKKVNKMEESVVQQDSGITVKESVTSENSQSNENLLEDKASSTKTASQSSTNDPGFQENVVGEGNTGMDIKKPDKTITQHYATEEDFNEKMENLPDKFIHAGEYILENEVVLNNDGAMYVDEKLLKEMGGERTDKDARKCEGKETKLQEDDAQVTGDIGVNDYCKPVTEMEQQEKKDMHISEVNMVRFGSESSQDQEFVSRQTAGSGGFDTKSKVESHKSDSQETFVQDPSSDSHTSKSQILQETNVESSSKSMDALPSRDISNSKANSQMNIGEETPSDSLESSSSLVDLSSQGDHDKDETKSEDQMTDNVKPDKC</sequence>
<feature type="compositionally biased region" description="Basic and acidic residues" evidence="8">
    <location>
        <begin position="1311"/>
        <end position="1333"/>
    </location>
</feature>
<comment type="caution">
    <text evidence="10">The sequence shown here is derived from an EMBL/GenBank/DDBJ whole genome shotgun (WGS) entry which is preliminary data.</text>
</comment>
<dbReference type="InterPro" id="IPR036026">
    <property type="entry name" value="Seven-hairpin_glycosidases"/>
</dbReference>
<feature type="domain" description="PA" evidence="9">
    <location>
        <begin position="701"/>
        <end position="776"/>
    </location>
</feature>
<feature type="compositionally biased region" description="Polar residues" evidence="8">
    <location>
        <begin position="1277"/>
        <end position="1288"/>
    </location>
</feature>
<keyword evidence="6" id="KW-0106">Calcium</keyword>
<feature type="active site" description="Proton donor" evidence="5">
    <location>
        <position position="130"/>
    </location>
</feature>
<accession>A0ABD3WDS2</accession>
<dbReference type="PANTHER" id="PTHR45679">
    <property type="entry name" value="ER DEGRADATION-ENHANCING ALPHA-MANNOSIDASE-LIKE PROTEIN 2"/>
    <property type="match status" value="1"/>
</dbReference>
<feature type="binding site" evidence="6">
    <location>
        <position position="473"/>
    </location>
    <ligand>
        <name>Ca(2+)</name>
        <dbReference type="ChEBI" id="CHEBI:29108"/>
    </ligand>
</feature>
<dbReference type="PRINTS" id="PR00747">
    <property type="entry name" value="GLYHDRLASE47"/>
</dbReference>
<dbReference type="InterPro" id="IPR003137">
    <property type="entry name" value="PA_domain"/>
</dbReference>
<evidence type="ECO:0000256" key="2">
    <source>
        <dbReference type="ARBA" id="ARBA00007658"/>
    </source>
</evidence>
<keyword evidence="3" id="KW-0256">Endoplasmic reticulum</keyword>
<reference evidence="10 11" key="1">
    <citation type="submission" date="2024-11" db="EMBL/GenBank/DDBJ databases">
        <title>Chromosome-level genome assembly of the freshwater bivalve Anodonta woodiana.</title>
        <authorList>
            <person name="Chen X."/>
        </authorList>
    </citation>
    <scope>NUCLEOTIDE SEQUENCE [LARGE SCALE GENOMIC DNA]</scope>
    <source>
        <strain evidence="10">MN2024</strain>
        <tissue evidence="10">Gills</tissue>
    </source>
</reference>
<name>A0ABD3WDS2_SINWO</name>
<feature type="compositionally biased region" description="Low complexity" evidence="8">
    <location>
        <begin position="1295"/>
        <end position="1309"/>
    </location>
</feature>
<comment type="subcellular location">
    <subcellularLocation>
        <location evidence="1">Endoplasmic reticulum</location>
    </subcellularLocation>
</comment>
<dbReference type="PANTHER" id="PTHR45679:SF2">
    <property type="entry name" value="ER DEGRADATION-ENHANCING ALPHA-MANNOSIDASE-LIKE PROTEIN 3"/>
    <property type="match status" value="1"/>
</dbReference>
<dbReference type="GO" id="GO:0005783">
    <property type="term" value="C:endoplasmic reticulum"/>
    <property type="evidence" value="ECO:0007669"/>
    <property type="project" value="UniProtKB-SubCell"/>
</dbReference>
<proteinExistence type="inferred from homology"/>
<dbReference type="Proteomes" id="UP001634394">
    <property type="component" value="Unassembled WGS sequence"/>
</dbReference>
<dbReference type="SUPFAM" id="SSF48225">
    <property type="entry name" value="Seven-hairpin glycosidases"/>
    <property type="match status" value="1"/>
</dbReference>
<feature type="active site" evidence="5">
    <location>
        <position position="387"/>
    </location>
</feature>
<dbReference type="InterPro" id="IPR046450">
    <property type="entry name" value="PA_dom_sf"/>
</dbReference>
<keyword evidence="6" id="KW-0479">Metal-binding</keyword>
<keyword evidence="4" id="KW-0325">Glycoprotein</keyword>
<dbReference type="EC" id="3.2.1.-" evidence="7"/>
<keyword evidence="7" id="KW-0326">Glycosidase</keyword>
<keyword evidence="7" id="KW-0378">Hydrolase</keyword>
<evidence type="ECO:0000256" key="8">
    <source>
        <dbReference type="SAM" id="MobiDB-lite"/>
    </source>
</evidence>
<feature type="compositionally biased region" description="Polar residues" evidence="8">
    <location>
        <begin position="1206"/>
        <end position="1220"/>
    </location>
</feature>
<evidence type="ECO:0000259" key="9">
    <source>
        <dbReference type="Pfam" id="PF02225"/>
    </source>
</evidence>
<feature type="active site" evidence="5">
    <location>
        <position position="275"/>
    </location>
</feature>
<feature type="compositionally biased region" description="Basic and acidic residues" evidence="8">
    <location>
        <begin position="852"/>
        <end position="867"/>
    </location>
</feature>
<dbReference type="InterPro" id="IPR044674">
    <property type="entry name" value="EDEM1/2/3"/>
</dbReference>
<evidence type="ECO:0000256" key="6">
    <source>
        <dbReference type="PIRSR" id="PIRSR601382-2"/>
    </source>
</evidence>
<dbReference type="GO" id="GO:0016798">
    <property type="term" value="F:hydrolase activity, acting on glycosyl bonds"/>
    <property type="evidence" value="ECO:0007669"/>
    <property type="project" value="UniProtKB-KW"/>
</dbReference>
<evidence type="ECO:0000256" key="1">
    <source>
        <dbReference type="ARBA" id="ARBA00004240"/>
    </source>
</evidence>
<gene>
    <name evidence="10" type="ORF">ACJMK2_040022</name>
</gene>
<comment type="cofactor">
    <cofactor evidence="6">
        <name>Ca(2+)</name>
        <dbReference type="ChEBI" id="CHEBI:29108"/>
    </cofactor>
</comment>
<dbReference type="SUPFAM" id="SSF52025">
    <property type="entry name" value="PA domain"/>
    <property type="match status" value="1"/>
</dbReference>
<feature type="compositionally biased region" description="Polar residues" evidence="8">
    <location>
        <begin position="1038"/>
        <end position="1050"/>
    </location>
</feature>
<feature type="compositionally biased region" description="Polar residues" evidence="8">
    <location>
        <begin position="1239"/>
        <end position="1269"/>
    </location>
</feature>
<keyword evidence="11" id="KW-1185">Reference proteome</keyword>
<comment type="similarity">
    <text evidence="2 7">Belongs to the glycosyl hydrolase 47 family.</text>
</comment>
<feature type="compositionally biased region" description="Basic and acidic residues" evidence="8">
    <location>
        <begin position="1227"/>
        <end position="1238"/>
    </location>
</feature>
<feature type="region of interest" description="Disordered" evidence="8">
    <location>
        <begin position="1204"/>
        <end position="1333"/>
    </location>
</feature>
<evidence type="ECO:0000256" key="3">
    <source>
        <dbReference type="ARBA" id="ARBA00022824"/>
    </source>
</evidence>
<feature type="region of interest" description="Disordered" evidence="8">
    <location>
        <begin position="1038"/>
        <end position="1088"/>
    </location>
</feature>
<dbReference type="Gene3D" id="3.50.30.30">
    <property type="match status" value="1"/>
</dbReference>
<organism evidence="10 11">
    <name type="scientific">Sinanodonta woodiana</name>
    <name type="common">Chinese pond mussel</name>
    <name type="synonym">Anodonta woodiana</name>
    <dbReference type="NCBI Taxonomy" id="1069815"/>
    <lineage>
        <taxon>Eukaryota</taxon>
        <taxon>Metazoa</taxon>
        <taxon>Spiralia</taxon>
        <taxon>Lophotrochozoa</taxon>
        <taxon>Mollusca</taxon>
        <taxon>Bivalvia</taxon>
        <taxon>Autobranchia</taxon>
        <taxon>Heteroconchia</taxon>
        <taxon>Palaeoheterodonta</taxon>
        <taxon>Unionida</taxon>
        <taxon>Unionoidea</taxon>
        <taxon>Unionidae</taxon>
        <taxon>Unioninae</taxon>
        <taxon>Sinanodonta</taxon>
    </lineage>
</organism>
<feature type="region of interest" description="Disordered" evidence="8">
    <location>
        <begin position="835"/>
        <end position="867"/>
    </location>
</feature>
<evidence type="ECO:0000313" key="11">
    <source>
        <dbReference type="Proteomes" id="UP001634394"/>
    </source>
</evidence>
<dbReference type="Gene3D" id="1.50.10.10">
    <property type="match status" value="1"/>
</dbReference>
<dbReference type="Pfam" id="PF02225">
    <property type="entry name" value="PA"/>
    <property type="match status" value="1"/>
</dbReference>
<dbReference type="InterPro" id="IPR001382">
    <property type="entry name" value="Glyco_hydro_47"/>
</dbReference>
<evidence type="ECO:0000256" key="4">
    <source>
        <dbReference type="ARBA" id="ARBA00023180"/>
    </source>
</evidence>
<evidence type="ECO:0000313" key="10">
    <source>
        <dbReference type="EMBL" id="KAL3872064.1"/>
    </source>
</evidence>
<feature type="compositionally biased region" description="Low complexity" evidence="8">
    <location>
        <begin position="1058"/>
        <end position="1067"/>
    </location>
</feature>
<dbReference type="Pfam" id="PF01532">
    <property type="entry name" value="Glyco_hydro_47"/>
    <property type="match status" value="1"/>
</dbReference>
<dbReference type="InterPro" id="IPR012341">
    <property type="entry name" value="6hp_glycosidase-like_sf"/>
</dbReference>
<evidence type="ECO:0000256" key="7">
    <source>
        <dbReference type="RuleBase" id="RU361193"/>
    </source>
</evidence>
<evidence type="ECO:0000256" key="5">
    <source>
        <dbReference type="PIRSR" id="PIRSR601382-1"/>
    </source>
</evidence>
<feature type="active site" description="Proton donor" evidence="5">
    <location>
        <position position="369"/>
    </location>
</feature>
<dbReference type="EMBL" id="JBJQND010000007">
    <property type="protein sequence ID" value="KAL3872064.1"/>
    <property type="molecule type" value="Genomic_DNA"/>
</dbReference>